<keyword evidence="1" id="KW-0732">Signal</keyword>
<name>A0A2S7ELZ5_9XANT</name>
<evidence type="ECO:0000313" key="3">
    <source>
        <dbReference type="Proteomes" id="UP000239939"/>
    </source>
</evidence>
<gene>
    <name evidence="2" type="primary">trbK</name>
    <name evidence="2" type="ORF">XpopCFBP1817_14690</name>
</gene>
<dbReference type="PROSITE" id="PS51257">
    <property type="entry name" value="PROKAR_LIPOPROTEIN"/>
    <property type="match status" value="1"/>
</dbReference>
<dbReference type="NCBIfam" id="TIGR04359">
    <property type="entry name" value="TrbK_RP4"/>
    <property type="match status" value="1"/>
</dbReference>
<proteinExistence type="predicted"/>
<dbReference type="InterPro" id="IPR027584">
    <property type="entry name" value="TrbK_RP4"/>
</dbReference>
<accession>A0A2S7ELZ5</accession>
<evidence type="ECO:0000256" key="1">
    <source>
        <dbReference type="SAM" id="SignalP"/>
    </source>
</evidence>
<feature type="signal peptide" evidence="1">
    <location>
        <begin position="1"/>
        <end position="19"/>
    </location>
</feature>
<evidence type="ECO:0000313" key="2">
    <source>
        <dbReference type="EMBL" id="PPU91236.1"/>
    </source>
</evidence>
<protein>
    <submittedName>
        <fullName evidence="2">Entry exclusion lipoprotein TrbK</fullName>
    </submittedName>
</protein>
<comment type="caution">
    <text evidence="2">The sequence shown here is derived from an EMBL/GenBank/DDBJ whole genome shotgun (WGS) entry which is preliminary data.</text>
</comment>
<dbReference type="EMBL" id="MDEJ01000098">
    <property type="protein sequence ID" value="PPU91236.1"/>
    <property type="molecule type" value="Genomic_DNA"/>
</dbReference>
<dbReference type="OrthoDB" id="8969477at2"/>
<reference evidence="3" key="1">
    <citation type="submission" date="2016-08" db="EMBL/GenBank/DDBJ databases">
        <authorList>
            <person name="Merda D."/>
            <person name="Briand M."/>
            <person name="Taghouti G."/>
            <person name="Carrere S."/>
            <person name="Gouzy J."/>
            <person name="Portier P."/>
            <person name="Jacques M.-A."/>
            <person name="Fischer-Le Saux M."/>
        </authorList>
    </citation>
    <scope>NUCLEOTIDE SEQUENCE [LARGE SCALE GENOMIC DNA]</scope>
    <source>
        <strain evidence="3">CFBP1817</strain>
    </source>
</reference>
<keyword evidence="2" id="KW-0449">Lipoprotein</keyword>
<organism evidence="2 3">
    <name type="scientific">Xanthomonas populi</name>
    <dbReference type="NCBI Taxonomy" id="53414"/>
    <lineage>
        <taxon>Bacteria</taxon>
        <taxon>Pseudomonadati</taxon>
        <taxon>Pseudomonadota</taxon>
        <taxon>Gammaproteobacteria</taxon>
        <taxon>Lysobacterales</taxon>
        <taxon>Lysobacteraceae</taxon>
        <taxon>Xanthomonas</taxon>
    </lineage>
</organism>
<keyword evidence="3" id="KW-1185">Reference proteome</keyword>
<feature type="chain" id="PRO_5015660045" evidence="1">
    <location>
        <begin position="20"/>
        <end position="76"/>
    </location>
</feature>
<sequence>MKKSTVLLTAVLVALVAGCDNKQPAQMSELNAANCGPDRIQKIEDRPTREQFAGACSRRSVIAPTENPKNWLEVKP</sequence>
<dbReference type="RefSeq" id="WP_128417697.1">
    <property type="nucleotide sequence ID" value="NZ_MDEJ01000098.1"/>
</dbReference>
<dbReference type="Proteomes" id="UP000239939">
    <property type="component" value="Unassembled WGS sequence"/>
</dbReference>
<dbReference type="AlphaFoldDB" id="A0A2S7ELZ5"/>